<keyword evidence="1" id="KW-0472">Membrane</keyword>
<feature type="transmembrane region" description="Helical" evidence="1">
    <location>
        <begin position="48"/>
        <end position="68"/>
    </location>
</feature>
<evidence type="ECO:0000256" key="1">
    <source>
        <dbReference type="SAM" id="Phobius"/>
    </source>
</evidence>
<organism evidence="2 3">
    <name type="scientific">Tritrichomonas musculus</name>
    <dbReference type="NCBI Taxonomy" id="1915356"/>
    <lineage>
        <taxon>Eukaryota</taxon>
        <taxon>Metamonada</taxon>
        <taxon>Parabasalia</taxon>
        <taxon>Tritrichomonadida</taxon>
        <taxon>Tritrichomonadidae</taxon>
        <taxon>Tritrichomonas</taxon>
    </lineage>
</organism>
<name>A0ABR2K3Z5_9EUKA</name>
<keyword evidence="1" id="KW-0812">Transmembrane</keyword>
<reference evidence="2 3" key="1">
    <citation type="submission" date="2024-04" db="EMBL/GenBank/DDBJ databases">
        <title>Tritrichomonas musculus Genome.</title>
        <authorList>
            <person name="Alves-Ferreira E."/>
            <person name="Grigg M."/>
            <person name="Lorenzi H."/>
            <person name="Galac M."/>
        </authorList>
    </citation>
    <scope>NUCLEOTIDE SEQUENCE [LARGE SCALE GENOMIC DNA]</scope>
    <source>
        <strain evidence="2 3">EAF2021</strain>
    </source>
</reference>
<evidence type="ECO:0000313" key="2">
    <source>
        <dbReference type="EMBL" id="KAK8885498.1"/>
    </source>
</evidence>
<accession>A0ABR2K3Z5</accession>
<gene>
    <name evidence="2" type="ORF">M9Y10_040947</name>
</gene>
<keyword evidence="3" id="KW-1185">Reference proteome</keyword>
<keyword evidence="1" id="KW-1133">Transmembrane helix</keyword>
<sequence length="175" mass="20025">MTLSLTKPCPSIFDERTKSENGNIPLFAEEFRNIGKLLLKRMKKQDNVFGITVLIYVYFFCYSAPPALNIEDDAITISSELCLNFNLISASTIDTISRQFWSSNLIYNFHKIHYKIHLEFCMQILYLYQTINNLDLLILDETSFEGLNGVEKTFDISVLFKITASGKTQPCAPIT</sequence>
<dbReference type="EMBL" id="JAPFFF010000007">
    <property type="protein sequence ID" value="KAK8885498.1"/>
    <property type="molecule type" value="Genomic_DNA"/>
</dbReference>
<comment type="caution">
    <text evidence="2">The sequence shown here is derived from an EMBL/GenBank/DDBJ whole genome shotgun (WGS) entry which is preliminary data.</text>
</comment>
<dbReference type="Proteomes" id="UP001470230">
    <property type="component" value="Unassembled WGS sequence"/>
</dbReference>
<proteinExistence type="predicted"/>
<evidence type="ECO:0000313" key="3">
    <source>
        <dbReference type="Proteomes" id="UP001470230"/>
    </source>
</evidence>
<protein>
    <submittedName>
        <fullName evidence="2">Uncharacterized protein</fullName>
    </submittedName>
</protein>